<dbReference type="PANTHER" id="PTHR43092">
    <property type="entry name" value="L-CYSTEINE DESULFHYDRASE"/>
    <property type="match status" value="1"/>
</dbReference>
<evidence type="ECO:0000313" key="3">
    <source>
        <dbReference type="EMBL" id="KAK3374685.1"/>
    </source>
</evidence>
<dbReference type="Pfam" id="PF00266">
    <property type="entry name" value="Aminotran_5"/>
    <property type="match status" value="1"/>
</dbReference>
<dbReference type="GO" id="GO:0008483">
    <property type="term" value="F:transaminase activity"/>
    <property type="evidence" value="ECO:0007669"/>
    <property type="project" value="UniProtKB-KW"/>
</dbReference>
<dbReference type="Proteomes" id="UP001285441">
    <property type="component" value="Unassembled WGS sequence"/>
</dbReference>
<name>A0AAE0N901_9PEZI</name>
<keyword evidence="3" id="KW-0032">Aminotransferase</keyword>
<comment type="caution">
    <text evidence="3">The sequence shown here is derived from an EMBL/GenBank/DDBJ whole genome shotgun (WGS) entry which is preliminary data.</text>
</comment>
<gene>
    <name evidence="3" type="ORF">B0H63DRAFT_496115</name>
</gene>
<protein>
    <submittedName>
        <fullName evidence="3">Aminotransferase family protein-like protein</fullName>
    </submittedName>
</protein>
<evidence type="ECO:0000313" key="4">
    <source>
        <dbReference type="Proteomes" id="UP001285441"/>
    </source>
</evidence>
<keyword evidence="1" id="KW-0663">Pyridoxal phosphate</keyword>
<reference evidence="3" key="1">
    <citation type="journal article" date="2023" name="Mol. Phylogenet. Evol.">
        <title>Genome-scale phylogeny and comparative genomics of the fungal order Sordariales.</title>
        <authorList>
            <person name="Hensen N."/>
            <person name="Bonometti L."/>
            <person name="Westerberg I."/>
            <person name="Brannstrom I.O."/>
            <person name="Guillou S."/>
            <person name="Cros-Aarteil S."/>
            <person name="Calhoun S."/>
            <person name="Haridas S."/>
            <person name="Kuo A."/>
            <person name="Mondo S."/>
            <person name="Pangilinan J."/>
            <person name="Riley R."/>
            <person name="LaButti K."/>
            <person name="Andreopoulos B."/>
            <person name="Lipzen A."/>
            <person name="Chen C."/>
            <person name="Yan M."/>
            <person name="Daum C."/>
            <person name="Ng V."/>
            <person name="Clum A."/>
            <person name="Steindorff A."/>
            <person name="Ohm R.A."/>
            <person name="Martin F."/>
            <person name="Silar P."/>
            <person name="Natvig D.O."/>
            <person name="Lalanne C."/>
            <person name="Gautier V."/>
            <person name="Ament-Velasquez S.L."/>
            <person name="Kruys A."/>
            <person name="Hutchinson M.I."/>
            <person name="Powell A.J."/>
            <person name="Barry K."/>
            <person name="Miller A.N."/>
            <person name="Grigoriev I.V."/>
            <person name="Debuchy R."/>
            <person name="Gladieux P."/>
            <person name="Hiltunen Thoren M."/>
            <person name="Johannesson H."/>
        </authorList>
    </citation>
    <scope>NUCLEOTIDE SEQUENCE</scope>
    <source>
        <strain evidence="3">CBS 232.78</strain>
    </source>
</reference>
<organism evidence="3 4">
    <name type="scientific">Podospora didyma</name>
    <dbReference type="NCBI Taxonomy" id="330526"/>
    <lineage>
        <taxon>Eukaryota</taxon>
        <taxon>Fungi</taxon>
        <taxon>Dikarya</taxon>
        <taxon>Ascomycota</taxon>
        <taxon>Pezizomycotina</taxon>
        <taxon>Sordariomycetes</taxon>
        <taxon>Sordariomycetidae</taxon>
        <taxon>Sordariales</taxon>
        <taxon>Podosporaceae</taxon>
        <taxon>Podospora</taxon>
    </lineage>
</organism>
<dbReference type="InterPro" id="IPR015421">
    <property type="entry name" value="PyrdxlP-dep_Trfase_major"/>
</dbReference>
<dbReference type="SUPFAM" id="SSF53383">
    <property type="entry name" value="PLP-dependent transferases"/>
    <property type="match status" value="1"/>
</dbReference>
<dbReference type="InterPro" id="IPR000192">
    <property type="entry name" value="Aminotrans_V_dom"/>
</dbReference>
<dbReference type="AlphaFoldDB" id="A0AAE0N901"/>
<dbReference type="PANTHER" id="PTHR43092:SF2">
    <property type="entry name" value="HERCYNYLCYSTEINE SULFOXIDE LYASE"/>
    <property type="match status" value="1"/>
</dbReference>
<evidence type="ECO:0000256" key="1">
    <source>
        <dbReference type="ARBA" id="ARBA00022898"/>
    </source>
</evidence>
<dbReference type="InterPro" id="IPR015424">
    <property type="entry name" value="PyrdxlP-dep_Trfase"/>
</dbReference>
<dbReference type="Gene3D" id="3.40.640.10">
    <property type="entry name" value="Type I PLP-dependent aspartate aminotransferase-like (Major domain)"/>
    <property type="match status" value="1"/>
</dbReference>
<reference evidence="3" key="2">
    <citation type="submission" date="2023-06" db="EMBL/GenBank/DDBJ databases">
        <authorList>
            <consortium name="Lawrence Berkeley National Laboratory"/>
            <person name="Haridas S."/>
            <person name="Hensen N."/>
            <person name="Bonometti L."/>
            <person name="Westerberg I."/>
            <person name="Brannstrom I.O."/>
            <person name="Guillou S."/>
            <person name="Cros-Aarteil S."/>
            <person name="Calhoun S."/>
            <person name="Kuo A."/>
            <person name="Mondo S."/>
            <person name="Pangilinan J."/>
            <person name="Riley R."/>
            <person name="LaButti K."/>
            <person name="Andreopoulos B."/>
            <person name="Lipzen A."/>
            <person name="Chen C."/>
            <person name="Yanf M."/>
            <person name="Daum C."/>
            <person name="Ng V."/>
            <person name="Clum A."/>
            <person name="Steindorff A."/>
            <person name="Ohm R."/>
            <person name="Martin F."/>
            <person name="Silar P."/>
            <person name="Natvig D."/>
            <person name="Lalanne C."/>
            <person name="Gautier V."/>
            <person name="Ament-velasquez S.L."/>
            <person name="Kruys A."/>
            <person name="Hutchinson M.I."/>
            <person name="Powell A.J."/>
            <person name="Barry K."/>
            <person name="Miller A.N."/>
            <person name="Grigoriev I.V."/>
            <person name="Debuchy R."/>
            <person name="Gladieux P."/>
            <person name="Thoren M.H."/>
            <person name="Johannesson H."/>
        </authorList>
    </citation>
    <scope>NUCLEOTIDE SEQUENCE</scope>
    <source>
        <strain evidence="3">CBS 232.78</strain>
    </source>
</reference>
<dbReference type="EMBL" id="JAULSW010000007">
    <property type="protein sequence ID" value="KAK3374685.1"/>
    <property type="molecule type" value="Genomic_DNA"/>
</dbReference>
<accession>A0AAE0N901</accession>
<evidence type="ECO:0000259" key="2">
    <source>
        <dbReference type="Pfam" id="PF00266"/>
    </source>
</evidence>
<feature type="domain" description="Aminotransferase class V" evidence="2">
    <location>
        <begin position="23"/>
        <end position="233"/>
    </location>
</feature>
<keyword evidence="4" id="KW-1185">Reference proteome</keyword>
<keyword evidence="3" id="KW-0808">Transferase</keyword>
<sequence>MRQLFNFAPTYMPLNHGSFGTYPTAVLEYRQQLLRDWEARECIYAKWTYPKLLKESRALIAPLLGVDTDEIVLVPNATTGINTVLRNLVFEAGDVVLFPSTTYSANLKTIQSLEETTPVRGHQMSIVYPVEDDQVVELFRTNIEALVKDGKRVRVAIFDTISSRPGVRVPWERLVSLCRQLGVLSMVDAAHAVGHIDMTHTRVVKPDFLVSNCYKWLYVPRGCVVLYVPFANQHFIKTSLPTSNGYLDPKARKAMSSREYFVNLFAEVSTSDTTPFITIPAALQFRNNVCGGEAAIREYCYRLAFDGGNRVAEMLGTEVLENTQRTLRPRCMFANIRLPVTIVPAERGVQHPNDNAIITEDEVERVLAFIYTKLATELDTSLMVFAIAQSIWTRFSAQIYLEMSDFEWGARMLLNLCERIRAGEWKEEEDRVLDALA</sequence>
<proteinExistence type="predicted"/>